<organism evidence="8 9">
    <name type="scientific">Clytia hemisphaerica</name>
    <dbReference type="NCBI Taxonomy" id="252671"/>
    <lineage>
        <taxon>Eukaryota</taxon>
        <taxon>Metazoa</taxon>
        <taxon>Cnidaria</taxon>
        <taxon>Hydrozoa</taxon>
        <taxon>Hydroidolina</taxon>
        <taxon>Leptothecata</taxon>
        <taxon>Obeliida</taxon>
        <taxon>Clytiidae</taxon>
        <taxon>Clytia</taxon>
    </lineage>
</organism>
<evidence type="ECO:0000256" key="6">
    <source>
        <dbReference type="RuleBase" id="RU000682"/>
    </source>
</evidence>
<dbReference type="Pfam" id="PF00046">
    <property type="entry name" value="Homeodomain"/>
    <property type="match status" value="1"/>
</dbReference>
<evidence type="ECO:0000256" key="1">
    <source>
        <dbReference type="ARBA" id="ARBA00004123"/>
    </source>
</evidence>
<name>A0A7M5X9L6_9CNID</name>
<keyword evidence="3 5" id="KW-0371">Homeobox</keyword>
<dbReference type="PANTHER" id="PTHR24339">
    <property type="entry name" value="HOMEOBOX PROTEIN EMX-RELATED"/>
    <property type="match status" value="1"/>
</dbReference>
<keyword evidence="4 5" id="KW-0539">Nucleus</keyword>
<keyword evidence="9" id="KW-1185">Reference proteome</keyword>
<dbReference type="InterPro" id="IPR000047">
    <property type="entry name" value="HTH_motif"/>
</dbReference>
<dbReference type="OrthoDB" id="6159439at2759"/>
<dbReference type="CDD" id="cd00086">
    <property type="entry name" value="homeodomain"/>
    <property type="match status" value="1"/>
</dbReference>
<dbReference type="AlphaFoldDB" id="A0A7M5X9L6"/>
<evidence type="ECO:0000256" key="2">
    <source>
        <dbReference type="ARBA" id="ARBA00023125"/>
    </source>
</evidence>
<evidence type="ECO:0000256" key="4">
    <source>
        <dbReference type="ARBA" id="ARBA00023242"/>
    </source>
</evidence>
<dbReference type="EnsemblMetazoa" id="CLYHEMT019838.1">
    <property type="protein sequence ID" value="CLYHEMP019838.1"/>
    <property type="gene ID" value="CLYHEMG019838"/>
</dbReference>
<comment type="subcellular location">
    <subcellularLocation>
        <location evidence="1 5 6">Nucleus</location>
    </subcellularLocation>
</comment>
<feature type="domain" description="Homeobox" evidence="7">
    <location>
        <begin position="125"/>
        <end position="179"/>
    </location>
</feature>
<dbReference type="GO" id="GO:0000978">
    <property type="term" value="F:RNA polymerase II cis-regulatory region sequence-specific DNA binding"/>
    <property type="evidence" value="ECO:0007669"/>
    <property type="project" value="TreeGrafter"/>
</dbReference>
<dbReference type="PRINTS" id="PR00031">
    <property type="entry name" value="HTHREPRESSR"/>
</dbReference>
<evidence type="ECO:0000313" key="9">
    <source>
        <dbReference type="Proteomes" id="UP000594262"/>
    </source>
</evidence>
<dbReference type="InterPro" id="IPR009057">
    <property type="entry name" value="Homeodomain-like_sf"/>
</dbReference>
<dbReference type="InterPro" id="IPR001356">
    <property type="entry name" value="HD"/>
</dbReference>
<dbReference type="SMART" id="SM00389">
    <property type="entry name" value="HOX"/>
    <property type="match status" value="1"/>
</dbReference>
<dbReference type="GO" id="GO:0005634">
    <property type="term" value="C:nucleus"/>
    <property type="evidence" value="ECO:0007669"/>
    <property type="project" value="UniProtKB-SubCell"/>
</dbReference>
<dbReference type="InterPro" id="IPR050877">
    <property type="entry name" value="EMX-VAX-Noto_Homeobox_TFs"/>
</dbReference>
<evidence type="ECO:0000313" key="8">
    <source>
        <dbReference type="EnsemblMetazoa" id="CLYHEMP019838.1"/>
    </source>
</evidence>
<sequence>MLDYMMEVSEEFGTNVKRPAFSIDSILSQKMSEDSTTVAKLDDSLPTLTRRYSSADDSYTKCSCDKCDHGNNQFRVNLHGNSLADDFENRSFTTSPTRFNREDTDEDLNLKYSRYFNDIDDTSNRYSKRRRTIFTSSQLERLEYEFQQQQYIVGQERRFLARQLGLNEIQVKVWFQNRR</sequence>
<proteinExistence type="predicted"/>
<accession>A0A7M5X9L6</accession>
<evidence type="ECO:0000256" key="3">
    <source>
        <dbReference type="ARBA" id="ARBA00023155"/>
    </source>
</evidence>
<evidence type="ECO:0000256" key="5">
    <source>
        <dbReference type="PROSITE-ProRule" id="PRU00108"/>
    </source>
</evidence>
<dbReference type="PROSITE" id="PS50071">
    <property type="entry name" value="HOMEOBOX_2"/>
    <property type="match status" value="1"/>
</dbReference>
<protein>
    <recommendedName>
        <fullName evidence="7">Homeobox domain-containing protein</fullName>
    </recommendedName>
</protein>
<dbReference type="GO" id="GO:0000981">
    <property type="term" value="F:DNA-binding transcription factor activity, RNA polymerase II-specific"/>
    <property type="evidence" value="ECO:0007669"/>
    <property type="project" value="TreeGrafter"/>
</dbReference>
<reference evidence="8" key="1">
    <citation type="submission" date="2021-01" db="UniProtKB">
        <authorList>
            <consortium name="EnsemblMetazoa"/>
        </authorList>
    </citation>
    <scope>IDENTIFICATION</scope>
</reference>
<evidence type="ECO:0000259" key="7">
    <source>
        <dbReference type="PROSITE" id="PS50071"/>
    </source>
</evidence>
<dbReference type="Proteomes" id="UP000594262">
    <property type="component" value="Unplaced"/>
</dbReference>
<dbReference type="SUPFAM" id="SSF46689">
    <property type="entry name" value="Homeodomain-like"/>
    <property type="match status" value="1"/>
</dbReference>
<dbReference type="Gene3D" id="1.10.10.60">
    <property type="entry name" value="Homeodomain-like"/>
    <property type="match status" value="1"/>
</dbReference>
<keyword evidence="2 5" id="KW-0238">DNA-binding</keyword>
<dbReference type="PANTHER" id="PTHR24339:SF28">
    <property type="entry name" value="E5-RELATED"/>
    <property type="match status" value="1"/>
</dbReference>